<sequence length="322" mass="36080">MSIQEIVAAIKNKQPEIKTVYFVGCGASMSDLFPAKYFLENNAKKLRTSIYTANNFNYSTPAAVDNTSVVITCSLSGGTPETVAATKLARKLGAHVISITNKAGSPLDVEAEYCILHGFYESYGAKMEKPARALELACELLNEYEGYAHYDDMHVGLAKITDLINAAVPMFRPVAKKFAEENYNAPILYVMSSGATQYTAYGFSMFLMMEMQWLNATTFHSGEFFHGPFEMADENAHYVLMMNDGPTRPMDVRALTFVQRMHAKYTLIDAKDYGLSSNVPASVVEYFNPLMIGGLTRLLGEEISILREHPLTMRRYMWKLEY</sequence>
<organism evidence="2 3">
    <name type="scientific">Enterocloster hominis</name>
    <name type="common">ex Liu et al. 2021</name>
    <dbReference type="NCBI Taxonomy" id="2763663"/>
    <lineage>
        <taxon>Bacteria</taxon>
        <taxon>Bacillati</taxon>
        <taxon>Bacillota</taxon>
        <taxon>Clostridia</taxon>
        <taxon>Lachnospirales</taxon>
        <taxon>Lachnospiraceae</taxon>
        <taxon>Enterocloster</taxon>
    </lineage>
</organism>
<dbReference type="PANTHER" id="PTHR10937:SF14">
    <property type="entry name" value="FRUCTOSELYSINE 6-PHOSPHATE DEGLYCASE"/>
    <property type="match status" value="1"/>
</dbReference>
<dbReference type="InterPro" id="IPR024713">
    <property type="entry name" value="Fructosamine_deglycase_FrlB"/>
</dbReference>
<dbReference type="PIRSF" id="PIRSF009290">
    <property type="entry name" value="FrlB"/>
    <property type="match status" value="1"/>
</dbReference>
<dbReference type="InterPro" id="IPR046348">
    <property type="entry name" value="SIS_dom_sf"/>
</dbReference>
<accession>A0ABR7NR33</accession>
<dbReference type="InterPro" id="IPR035488">
    <property type="entry name" value="FrlB_SIS"/>
</dbReference>
<reference evidence="2 3" key="1">
    <citation type="submission" date="2020-08" db="EMBL/GenBank/DDBJ databases">
        <title>Genome public.</title>
        <authorList>
            <person name="Liu C."/>
            <person name="Sun Q."/>
        </authorList>
    </citation>
    <scope>NUCLEOTIDE SEQUENCE [LARGE SCALE GENOMIC DNA]</scope>
    <source>
        <strain evidence="2 3">BX10</strain>
    </source>
</reference>
<dbReference type="Proteomes" id="UP000647491">
    <property type="component" value="Unassembled WGS sequence"/>
</dbReference>
<evidence type="ECO:0000313" key="2">
    <source>
        <dbReference type="EMBL" id="MBC8598544.1"/>
    </source>
</evidence>
<dbReference type="PROSITE" id="PS51464">
    <property type="entry name" value="SIS"/>
    <property type="match status" value="1"/>
</dbReference>
<keyword evidence="3" id="KW-1185">Reference proteome</keyword>
<gene>
    <name evidence="2" type="ORF">H8708_04745</name>
</gene>
<dbReference type="PANTHER" id="PTHR10937">
    <property type="entry name" value="GLUCOSAMINE--FRUCTOSE-6-PHOSPHATE AMINOTRANSFERASE, ISOMERIZING"/>
    <property type="match status" value="1"/>
</dbReference>
<dbReference type="Gene3D" id="1.10.10.2240">
    <property type="match status" value="1"/>
</dbReference>
<feature type="domain" description="SIS" evidence="1">
    <location>
        <begin position="6"/>
        <end position="147"/>
    </location>
</feature>
<dbReference type="Gene3D" id="3.40.50.12570">
    <property type="match status" value="1"/>
</dbReference>
<comment type="caution">
    <text evidence="2">The sequence shown here is derived from an EMBL/GenBank/DDBJ whole genome shotgun (WGS) entry which is preliminary data.</text>
</comment>
<protein>
    <submittedName>
        <fullName evidence="2">SIS domain-containing protein</fullName>
    </submittedName>
</protein>
<dbReference type="CDD" id="cd05710">
    <property type="entry name" value="SIS_1"/>
    <property type="match status" value="1"/>
</dbReference>
<evidence type="ECO:0000259" key="1">
    <source>
        <dbReference type="PROSITE" id="PS51464"/>
    </source>
</evidence>
<dbReference type="Gene3D" id="3.40.50.10490">
    <property type="entry name" value="Glucose-6-phosphate isomerase like protein, domain 1"/>
    <property type="match status" value="1"/>
</dbReference>
<dbReference type="InterPro" id="IPR001347">
    <property type="entry name" value="SIS_dom"/>
</dbReference>
<dbReference type="EMBL" id="JACRTJ010000011">
    <property type="protein sequence ID" value="MBC8598544.1"/>
    <property type="molecule type" value="Genomic_DNA"/>
</dbReference>
<dbReference type="Pfam" id="PF01380">
    <property type="entry name" value="SIS"/>
    <property type="match status" value="1"/>
</dbReference>
<name>A0ABR7NR33_9FIRM</name>
<evidence type="ECO:0000313" key="3">
    <source>
        <dbReference type="Proteomes" id="UP000647491"/>
    </source>
</evidence>
<dbReference type="SUPFAM" id="SSF53697">
    <property type="entry name" value="SIS domain"/>
    <property type="match status" value="1"/>
</dbReference>
<proteinExistence type="predicted"/>